<comment type="caution">
    <text evidence="7">The sequence shown here is derived from an EMBL/GenBank/DDBJ whole genome shotgun (WGS) entry which is preliminary data.</text>
</comment>
<reference evidence="8" key="1">
    <citation type="journal article" date="2017" name="Acta Aliment.">
        <title>Plant polysaccharide degrading enzyme system of Thermpbifida cellulosilytica TB100 revealed by de novo genome project data.</title>
        <authorList>
            <person name="Toth A."/>
            <person name="Baka E."/>
            <person name="Luzics S."/>
            <person name="Bata-Vidacs I."/>
            <person name="Nagy I."/>
            <person name="Balint B."/>
            <person name="Herceg R."/>
            <person name="Olasz F."/>
            <person name="Wilk T."/>
            <person name="Nagy T."/>
            <person name="Kriszt B."/>
            <person name="Nagy I."/>
            <person name="Kukolya J."/>
        </authorList>
    </citation>
    <scope>NUCLEOTIDE SEQUENCE [LARGE SCALE GENOMIC DNA]</scope>
    <source>
        <strain evidence="8">TB100</strain>
    </source>
</reference>
<dbReference type="Pfam" id="PF00389">
    <property type="entry name" value="2-Hacid_dh"/>
    <property type="match status" value="1"/>
</dbReference>
<keyword evidence="8" id="KW-1185">Reference proteome</keyword>
<protein>
    <submittedName>
        <fullName evidence="7">Phosphoglycerate dehydrogenase</fullName>
    </submittedName>
</protein>
<feature type="domain" description="D-isomer specific 2-hydroxyacid dehydrogenase NAD-binding" evidence="6">
    <location>
        <begin position="132"/>
        <end position="274"/>
    </location>
</feature>
<dbReference type="EMBL" id="LGEM01000134">
    <property type="protein sequence ID" value="KUP95294.1"/>
    <property type="molecule type" value="Genomic_DNA"/>
</dbReference>
<dbReference type="PANTHER" id="PTHR42789">
    <property type="entry name" value="D-ISOMER SPECIFIC 2-HYDROXYACID DEHYDROGENASE FAMILY PROTEIN (AFU_ORTHOLOGUE AFUA_6G10090)"/>
    <property type="match status" value="1"/>
</dbReference>
<dbReference type="GO" id="GO:0051287">
    <property type="term" value="F:NAD binding"/>
    <property type="evidence" value="ECO:0007669"/>
    <property type="project" value="InterPro"/>
</dbReference>
<evidence type="ECO:0000259" key="5">
    <source>
        <dbReference type="Pfam" id="PF00389"/>
    </source>
</evidence>
<accession>A0A147KDC3</accession>
<evidence type="ECO:0000256" key="2">
    <source>
        <dbReference type="ARBA" id="ARBA00023002"/>
    </source>
</evidence>
<dbReference type="PATRIC" id="fig|665004.4.peg.3567"/>
<evidence type="ECO:0000313" key="7">
    <source>
        <dbReference type="EMBL" id="KUP95294.1"/>
    </source>
</evidence>
<dbReference type="Proteomes" id="UP000074382">
    <property type="component" value="Unassembled WGS sequence"/>
</dbReference>
<dbReference type="InterPro" id="IPR006139">
    <property type="entry name" value="D-isomer_2_OHA_DH_cat_dom"/>
</dbReference>
<gene>
    <name evidence="7" type="ORF">AC529_18340</name>
</gene>
<sequence>MTAPYVAITDTGAHDPAPAIRLLTEAGFRARVLGTSDPARIAAEAAGAVALIVHETRVDAALLDALPTLRLVMTTDQYCSGIDVAEAERRGLWVCLPPRRENVDQAAARALSMALAQLRRLSTERLTCFRSALRACDLTLGLVGMGPVATRFADLALPLFKRVVGTGSRLRSWPYGVTRTSFYELLATADVVSLHVPVTAGTRGLVGAQALARMRPGAVLINLSSPDLVDREALLTALDTGMLAGYSAGYSLAGTGHLHESCGLRNHPSVVFSPERAERADDRLCMLARHVIAWRDRGFPDVTVASPFPRPLGEALQVS</sequence>
<dbReference type="AlphaFoldDB" id="A0A147KDC3"/>
<comment type="similarity">
    <text evidence="1 4">Belongs to the D-isomer specific 2-hydroxyacid dehydrogenase family.</text>
</comment>
<dbReference type="PANTHER" id="PTHR42789:SF1">
    <property type="entry name" value="D-ISOMER SPECIFIC 2-HYDROXYACID DEHYDROGENASE FAMILY PROTEIN (AFU_ORTHOLOGUE AFUA_6G10090)"/>
    <property type="match status" value="1"/>
</dbReference>
<dbReference type="InterPro" id="IPR029753">
    <property type="entry name" value="D-isomer_DH_CS"/>
</dbReference>
<organism evidence="7 8">
    <name type="scientific">Thermobifida cellulosilytica TB100</name>
    <dbReference type="NCBI Taxonomy" id="665004"/>
    <lineage>
        <taxon>Bacteria</taxon>
        <taxon>Bacillati</taxon>
        <taxon>Actinomycetota</taxon>
        <taxon>Actinomycetes</taxon>
        <taxon>Streptosporangiales</taxon>
        <taxon>Nocardiopsidaceae</taxon>
        <taxon>Thermobifida</taxon>
    </lineage>
</organism>
<dbReference type="InterPro" id="IPR006140">
    <property type="entry name" value="D-isomer_DH_NAD-bd"/>
</dbReference>
<evidence type="ECO:0000256" key="3">
    <source>
        <dbReference type="ARBA" id="ARBA00023027"/>
    </source>
</evidence>
<dbReference type="PROSITE" id="PS00670">
    <property type="entry name" value="D_2_HYDROXYACID_DH_2"/>
    <property type="match status" value="1"/>
</dbReference>
<dbReference type="SUPFAM" id="SSF52283">
    <property type="entry name" value="Formate/glycerate dehydrogenase catalytic domain-like"/>
    <property type="match status" value="1"/>
</dbReference>
<dbReference type="RefSeq" id="WP_232306780.1">
    <property type="nucleotide sequence ID" value="NZ_KQ950185.1"/>
</dbReference>
<dbReference type="InterPro" id="IPR050857">
    <property type="entry name" value="D-2-hydroxyacid_DH"/>
</dbReference>
<keyword evidence="3" id="KW-0520">NAD</keyword>
<dbReference type="GO" id="GO:0016616">
    <property type="term" value="F:oxidoreductase activity, acting on the CH-OH group of donors, NAD or NADP as acceptor"/>
    <property type="evidence" value="ECO:0007669"/>
    <property type="project" value="InterPro"/>
</dbReference>
<dbReference type="Pfam" id="PF02826">
    <property type="entry name" value="2-Hacid_dh_C"/>
    <property type="match status" value="1"/>
</dbReference>
<evidence type="ECO:0000313" key="8">
    <source>
        <dbReference type="Proteomes" id="UP000074382"/>
    </source>
</evidence>
<evidence type="ECO:0000256" key="4">
    <source>
        <dbReference type="RuleBase" id="RU003719"/>
    </source>
</evidence>
<evidence type="ECO:0000256" key="1">
    <source>
        <dbReference type="ARBA" id="ARBA00005854"/>
    </source>
</evidence>
<dbReference type="STRING" id="665004.AC529_18340"/>
<name>A0A147KDC3_THECS</name>
<dbReference type="InterPro" id="IPR036291">
    <property type="entry name" value="NAD(P)-bd_dom_sf"/>
</dbReference>
<evidence type="ECO:0000259" key="6">
    <source>
        <dbReference type="Pfam" id="PF02826"/>
    </source>
</evidence>
<dbReference type="SUPFAM" id="SSF51735">
    <property type="entry name" value="NAD(P)-binding Rossmann-fold domains"/>
    <property type="match status" value="1"/>
</dbReference>
<feature type="domain" description="D-isomer specific 2-hydroxyacid dehydrogenase catalytic" evidence="5">
    <location>
        <begin position="17"/>
        <end position="95"/>
    </location>
</feature>
<dbReference type="Gene3D" id="3.40.50.720">
    <property type="entry name" value="NAD(P)-binding Rossmann-like Domain"/>
    <property type="match status" value="2"/>
</dbReference>
<keyword evidence="2 4" id="KW-0560">Oxidoreductase</keyword>
<proteinExistence type="inferred from homology"/>